<keyword evidence="3" id="KW-1185">Reference proteome</keyword>
<evidence type="ECO:0000313" key="3">
    <source>
        <dbReference type="Proteomes" id="UP000008281"/>
    </source>
</evidence>
<keyword evidence="1" id="KW-1133">Transmembrane helix</keyword>
<reference evidence="2" key="1">
    <citation type="submission" date="2007-07" db="EMBL/GenBank/DDBJ databases">
        <title>PCAP assembly of the Caenorhabditis remanei genome.</title>
        <authorList>
            <consortium name="The Caenorhabditis remanei Sequencing Consortium"/>
            <person name="Wilson R.K."/>
        </authorList>
    </citation>
    <scope>NUCLEOTIDE SEQUENCE [LARGE SCALE GENOMIC DNA]</scope>
    <source>
        <strain evidence="2">PB4641</strain>
    </source>
</reference>
<protein>
    <submittedName>
        <fullName evidence="2">Uncharacterized protein</fullName>
    </submittedName>
</protein>
<sequence>MMEIAIDLMKKYDGKMIKWDDTELSSNPDTNISTLSNDDSVIAIYAVSVREDNWNLSYQFVMKTISIDSIIPAEDFTEEKTLIEIKAHEGFFLLNRSSFSIACYRYSYAFQMLFYCMYNCHNVHSYCTILFHFPIILFVQFVFFIITFPAFFMLIHSDLDSYSTVNVVHSDAYLQCEKPPTIRRLLSSRTNYSDPNNLGACETADTCRCNYRFHKFFKPHMHQDILITQRIDNTTKMEFRIRRVTTVTMSCISIIFQVILYMIEFVCNTF</sequence>
<gene>
    <name evidence="2" type="ORF">CRE_17626</name>
</gene>
<dbReference type="InParanoid" id="E3NIR6"/>
<dbReference type="HOGENOM" id="CLU_1031495_0_0_1"/>
<evidence type="ECO:0000313" key="2">
    <source>
        <dbReference type="EMBL" id="EFO99303.1"/>
    </source>
</evidence>
<feature type="transmembrane region" description="Helical" evidence="1">
    <location>
        <begin position="244"/>
        <end position="263"/>
    </location>
</feature>
<accession>E3NIR6</accession>
<feature type="transmembrane region" description="Helical" evidence="1">
    <location>
        <begin position="129"/>
        <end position="155"/>
    </location>
</feature>
<evidence type="ECO:0000256" key="1">
    <source>
        <dbReference type="SAM" id="Phobius"/>
    </source>
</evidence>
<keyword evidence="1" id="KW-0472">Membrane</keyword>
<dbReference type="AlphaFoldDB" id="E3NIR6"/>
<name>E3NIR6_CAERE</name>
<dbReference type="EMBL" id="DS268711">
    <property type="protein sequence ID" value="EFO99303.1"/>
    <property type="molecule type" value="Genomic_DNA"/>
</dbReference>
<organism evidence="3">
    <name type="scientific">Caenorhabditis remanei</name>
    <name type="common">Caenorhabditis vulgaris</name>
    <dbReference type="NCBI Taxonomy" id="31234"/>
    <lineage>
        <taxon>Eukaryota</taxon>
        <taxon>Metazoa</taxon>
        <taxon>Ecdysozoa</taxon>
        <taxon>Nematoda</taxon>
        <taxon>Chromadorea</taxon>
        <taxon>Rhabditida</taxon>
        <taxon>Rhabditina</taxon>
        <taxon>Rhabditomorpha</taxon>
        <taxon>Rhabditoidea</taxon>
        <taxon>Rhabditidae</taxon>
        <taxon>Peloderinae</taxon>
        <taxon>Caenorhabditis</taxon>
    </lineage>
</organism>
<proteinExistence type="predicted"/>
<dbReference type="Proteomes" id="UP000008281">
    <property type="component" value="Unassembled WGS sequence"/>
</dbReference>
<keyword evidence="1" id="KW-0812">Transmembrane</keyword>